<dbReference type="EMBL" id="KN728445">
    <property type="protein sequence ID" value="KIH63767.1"/>
    <property type="molecule type" value="Genomic_DNA"/>
</dbReference>
<feature type="compositionally biased region" description="Polar residues" evidence="6">
    <location>
        <begin position="123"/>
        <end position="136"/>
    </location>
</feature>
<evidence type="ECO:0000256" key="3">
    <source>
        <dbReference type="ARBA" id="ARBA00022771"/>
    </source>
</evidence>
<keyword evidence="2" id="KW-0677">Repeat</keyword>
<dbReference type="GO" id="GO:0005829">
    <property type="term" value="C:cytosol"/>
    <property type="evidence" value="ECO:0007669"/>
    <property type="project" value="TreeGrafter"/>
</dbReference>
<evidence type="ECO:0000259" key="7">
    <source>
        <dbReference type="PROSITE" id="PS50103"/>
    </source>
</evidence>
<evidence type="ECO:0000256" key="6">
    <source>
        <dbReference type="SAM" id="MobiDB-lite"/>
    </source>
</evidence>
<dbReference type="PANTHER" id="PTHR12547:SF18">
    <property type="entry name" value="PROTEIN TIS11"/>
    <property type="match status" value="1"/>
</dbReference>
<dbReference type="InterPro" id="IPR045877">
    <property type="entry name" value="ZFP36-like"/>
</dbReference>
<feature type="zinc finger region" description="C3H1-type" evidence="5">
    <location>
        <begin position="212"/>
        <end position="240"/>
    </location>
</feature>
<keyword evidence="1 5" id="KW-0479">Metal-binding</keyword>
<feature type="domain" description="C3H1-type" evidence="7">
    <location>
        <begin position="212"/>
        <end position="240"/>
    </location>
</feature>
<reference evidence="8 9" key="1">
    <citation type="submission" date="2013-12" db="EMBL/GenBank/DDBJ databases">
        <title>Draft genome of the parsitic nematode Ancylostoma duodenale.</title>
        <authorList>
            <person name="Mitreva M."/>
        </authorList>
    </citation>
    <scope>NUCLEOTIDE SEQUENCE [LARGE SCALE GENOMIC DNA]</scope>
    <source>
        <strain evidence="8 9">Zhejiang</strain>
    </source>
</reference>
<dbReference type="SUPFAM" id="SSF90229">
    <property type="entry name" value="CCCH zinc finger"/>
    <property type="match status" value="2"/>
</dbReference>
<sequence>MQAAGQIIDPNQYYYAPIPAQPSAAPPGVPYHYAGGFYADPFMVTSPPAQGSQPMMVPVGQPGFIYMPSPTAQVYYSVPTAAPAAATAAPIYYSPEVYMQPAITMPPQMAQPHTVIPTEVNKTRSTVRPLSTSTPLPTEFASIPPPMVSQVPCTGNIAQPRYHRNMEHDDVLANLSKISVVSEEHDSTVEAVNEREFERPARQRRPPPVPSNYKTRMCMTYASGRQCEMGNRCKFAHGQEELRVAEAPQRAPNLRYKTKLCKNFGPYSSNYCPYGLRCEFIHPNDKEYALLCSAPPRQIRNPAAAGNGPQNIGDVTPETVCEAPPVAVTRSAAKPAAEKILLKNRNIAGSMVCLATAGRREQASDDSAIGSGSSECGASLAQAKALARARDGTSFPTVPIKFLRRRSMSQFTLKRFNSSENLDVAASCSQLAALEHNRAPMFSPLK</sequence>
<name>A0A0C2DMB5_9BILA</name>
<keyword evidence="3 5" id="KW-0863">Zinc-finger</keyword>
<dbReference type="GO" id="GO:0003730">
    <property type="term" value="F:mRNA 3'-UTR binding"/>
    <property type="evidence" value="ECO:0007669"/>
    <property type="project" value="TreeGrafter"/>
</dbReference>
<evidence type="ECO:0000313" key="8">
    <source>
        <dbReference type="EMBL" id="KIH63767.1"/>
    </source>
</evidence>
<accession>A0A0C2DMB5</accession>
<dbReference type="AlphaFoldDB" id="A0A0C2DMB5"/>
<dbReference type="GO" id="GO:0043186">
    <property type="term" value="C:P granule"/>
    <property type="evidence" value="ECO:0007669"/>
    <property type="project" value="UniProtKB-ARBA"/>
</dbReference>
<evidence type="ECO:0000256" key="4">
    <source>
        <dbReference type="ARBA" id="ARBA00022833"/>
    </source>
</evidence>
<dbReference type="SMART" id="SM00356">
    <property type="entry name" value="ZnF_C3H1"/>
    <property type="match status" value="2"/>
</dbReference>
<dbReference type="OrthoDB" id="410307at2759"/>
<evidence type="ECO:0000313" key="9">
    <source>
        <dbReference type="Proteomes" id="UP000054047"/>
    </source>
</evidence>
<keyword evidence="9" id="KW-1185">Reference proteome</keyword>
<dbReference type="InterPro" id="IPR000571">
    <property type="entry name" value="Znf_CCCH"/>
</dbReference>
<dbReference type="PROSITE" id="PS50103">
    <property type="entry name" value="ZF_C3H1"/>
    <property type="match status" value="2"/>
</dbReference>
<dbReference type="InterPro" id="IPR036855">
    <property type="entry name" value="Znf_CCCH_sf"/>
</dbReference>
<dbReference type="GO" id="GO:0010468">
    <property type="term" value="P:regulation of gene expression"/>
    <property type="evidence" value="ECO:0007669"/>
    <property type="project" value="UniProtKB-ARBA"/>
</dbReference>
<evidence type="ECO:0000256" key="2">
    <source>
        <dbReference type="ARBA" id="ARBA00022737"/>
    </source>
</evidence>
<keyword evidence="4 5" id="KW-0862">Zinc</keyword>
<dbReference type="FunFam" id="4.10.1000.10:FF:000003">
    <property type="entry name" value="Zinc finger CCCH domain-containing protein"/>
    <property type="match status" value="1"/>
</dbReference>
<evidence type="ECO:0000256" key="1">
    <source>
        <dbReference type="ARBA" id="ARBA00022723"/>
    </source>
</evidence>
<dbReference type="Pfam" id="PF00642">
    <property type="entry name" value="zf-CCCH"/>
    <property type="match status" value="2"/>
</dbReference>
<dbReference type="FunFam" id="4.10.1000.10:FF:000018">
    <property type="entry name" value="Zinc finger protein"/>
    <property type="match status" value="1"/>
</dbReference>
<dbReference type="PANTHER" id="PTHR12547">
    <property type="entry name" value="CCCH ZINC FINGER/TIS11-RELATED"/>
    <property type="match status" value="1"/>
</dbReference>
<protein>
    <recommendedName>
        <fullName evidence="7">C3H1-type domain-containing protein</fullName>
    </recommendedName>
</protein>
<proteinExistence type="predicted"/>
<feature type="region of interest" description="Disordered" evidence="6">
    <location>
        <begin position="122"/>
        <end position="143"/>
    </location>
</feature>
<feature type="zinc finger region" description="C3H1-type" evidence="5">
    <location>
        <begin position="255"/>
        <end position="285"/>
    </location>
</feature>
<dbReference type="GO" id="GO:0051252">
    <property type="term" value="P:regulation of RNA metabolic process"/>
    <property type="evidence" value="ECO:0007669"/>
    <property type="project" value="UniProtKB-ARBA"/>
</dbReference>
<dbReference type="GO" id="GO:0008270">
    <property type="term" value="F:zinc ion binding"/>
    <property type="evidence" value="ECO:0007669"/>
    <property type="project" value="UniProtKB-KW"/>
</dbReference>
<dbReference type="Gene3D" id="4.10.1000.10">
    <property type="entry name" value="Zinc finger, CCCH-type"/>
    <property type="match status" value="2"/>
</dbReference>
<dbReference type="Proteomes" id="UP000054047">
    <property type="component" value="Unassembled WGS sequence"/>
</dbReference>
<feature type="domain" description="C3H1-type" evidence="7">
    <location>
        <begin position="255"/>
        <end position="285"/>
    </location>
</feature>
<gene>
    <name evidence="8" type="ORF">ANCDUO_05929</name>
</gene>
<organism evidence="8 9">
    <name type="scientific">Ancylostoma duodenale</name>
    <dbReference type="NCBI Taxonomy" id="51022"/>
    <lineage>
        <taxon>Eukaryota</taxon>
        <taxon>Metazoa</taxon>
        <taxon>Ecdysozoa</taxon>
        <taxon>Nematoda</taxon>
        <taxon>Chromadorea</taxon>
        <taxon>Rhabditida</taxon>
        <taxon>Rhabditina</taxon>
        <taxon>Rhabditomorpha</taxon>
        <taxon>Strongyloidea</taxon>
        <taxon>Ancylostomatidae</taxon>
        <taxon>Ancylostomatinae</taxon>
        <taxon>Ancylostoma</taxon>
    </lineage>
</organism>
<feature type="compositionally biased region" description="Basic and acidic residues" evidence="6">
    <location>
        <begin position="186"/>
        <end position="201"/>
    </location>
</feature>
<evidence type="ECO:0000256" key="5">
    <source>
        <dbReference type="PROSITE-ProRule" id="PRU00723"/>
    </source>
</evidence>
<feature type="region of interest" description="Disordered" evidence="6">
    <location>
        <begin position="186"/>
        <end position="211"/>
    </location>
</feature>